<keyword evidence="3" id="KW-1185">Reference proteome</keyword>
<proteinExistence type="predicted"/>
<dbReference type="Proteomes" id="UP000294555">
    <property type="component" value="Unassembled WGS sequence"/>
</dbReference>
<dbReference type="OrthoDB" id="5891007at2"/>
<dbReference type="Pfam" id="PF01381">
    <property type="entry name" value="HTH_3"/>
    <property type="match status" value="1"/>
</dbReference>
<reference evidence="2 3" key="1">
    <citation type="submission" date="2019-02" db="EMBL/GenBank/DDBJ databases">
        <title>Investigation of anaerobic lignin degradation for improved lignocellulosic biofuels.</title>
        <authorList>
            <person name="Deangelis K."/>
        </authorList>
    </citation>
    <scope>NUCLEOTIDE SEQUENCE [LARGE SCALE GENOMIC DNA]</scope>
    <source>
        <strain evidence="2 3">159R</strain>
    </source>
</reference>
<dbReference type="GO" id="GO:0003677">
    <property type="term" value="F:DNA binding"/>
    <property type="evidence" value="ECO:0007669"/>
    <property type="project" value="InterPro"/>
</dbReference>
<evidence type="ECO:0000313" key="2">
    <source>
        <dbReference type="EMBL" id="TCL04236.1"/>
    </source>
</evidence>
<evidence type="ECO:0000313" key="3">
    <source>
        <dbReference type="Proteomes" id="UP000294555"/>
    </source>
</evidence>
<dbReference type="Gene3D" id="1.10.260.40">
    <property type="entry name" value="lambda repressor-like DNA-binding domains"/>
    <property type="match status" value="1"/>
</dbReference>
<dbReference type="InterPro" id="IPR001387">
    <property type="entry name" value="Cro/C1-type_HTH"/>
</dbReference>
<dbReference type="AlphaFoldDB" id="A0A4R1NHM0"/>
<sequence length="81" mass="8924">MKLLIINAQSLGSTIRDVRIQKGLTQAELGLKVQMHQKDISIFENNAGNIKLSRLLSICAMLGLKIIIEDDAGTKAGEDMW</sequence>
<dbReference type="SMART" id="SM00530">
    <property type="entry name" value="HTH_XRE"/>
    <property type="match status" value="1"/>
</dbReference>
<protein>
    <submittedName>
        <fullName evidence="2">Helix-turn-helix protein</fullName>
    </submittedName>
</protein>
<name>A0A4R1NHM0_9GAMM</name>
<comment type="caution">
    <text evidence="2">The sequence shown here is derived from an EMBL/GenBank/DDBJ whole genome shotgun (WGS) entry which is preliminary data.</text>
</comment>
<feature type="domain" description="HTH cro/C1-type" evidence="1">
    <location>
        <begin position="15"/>
        <end position="69"/>
    </location>
</feature>
<accession>A0A4R1NHM0</accession>
<organism evidence="2 3">
    <name type="scientific">Sodalis ligni</name>
    <dbReference type="NCBI Taxonomy" id="2697027"/>
    <lineage>
        <taxon>Bacteria</taxon>
        <taxon>Pseudomonadati</taxon>
        <taxon>Pseudomonadota</taxon>
        <taxon>Gammaproteobacteria</taxon>
        <taxon>Enterobacterales</taxon>
        <taxon>Bruguierivoracaceae</taxon>
        <taxon>Sodalis</taxon>
    </lineage>
</organism>
<dbReference type="EMBL" id="SJOI01000001">
    <property type="protein sequence ID" value="TCL04236.1"/>
    <property type="molecule type" value="Genomic_DNA"/>
</dbReference>
<dbReference type="PROSITE" id="PS50943">
    <property type="entry name" value="HTH_CROC1"/>
    <property type="match status" value="1"/>
</dbReference>
<dbReference type="RefSeq" id="WP_132923029.1">
    <property type="nucleotide sequence ID" value="NZ_SJOI01000001.1"/>
</dbReference>
<dbReference type="InterPro" id="IPR010982">
    <property type="entry name" value="Lambda_DNA-bd_dom_sf"/>
</dbReference>
<dbReference type="SUPFAM" id="SSF47413">
    <property type="entry name" value="lambda repressor-like DNA-binding domains"/>
    <property type="match status" value="1"/>
</dbReference>
<dbReference type="CDD" id="cd00093">
    <property type="entry name" value="HTH_XRE"/>
    <property type="match status" value="1"/>
</dbReference>
<gene>
    <name evidence="2" type="ORF">EZJ58_2348</name>
</gene>
<evidence type="ECO:0000259" key="1">
    <source>
        <dbReference type="PROSITE" id="PS50943"/>
    </source>
</evidence>